<accession>A0A482XJA6</accession>
<organism evidence="2 3">
    <name type="scientific">Laodelphax striatellus</name>
    <name type="common">Small brown planthopper</name>
    <name type="synonym">Delphax striatella</name>
    <dbReference type="NCBI Taxonomy" id="195883"/>
    <lineage>
        <taxon>Eukaryota</taxon>
        <taxon>Metazoa</taxon>
        <taxon>Ecdysozoa</taxon>
        <taxon>Arthropoda</taxon>
        <taxon>Hexapoda</taxon>
        <taxon>Insecta</taxon>
        <taxon>Pterygota</taxon>
        <taxon>Neoptera</taxon>
        <taxon>Paraneoptera</taxon>
        <taxon>Hemiptera</taxon>
        <taxon>Auchenorrhyncha</taxon>
        <taxon>Fulgoroidea</taxon>
        <taxon>Delphacidae</taxon>
        <taxon>Criomorphinae</taxon>
        <taxon>Laodelphax</taxon>
    </lineage>
</organism>
<dbReference type="STRING" id="195883.A0A482XJA6"/>
<feature type="region of interest" description="Disordered" evidence="1">
    <location>
        <begin position="1"/>
        <end position="89"/>
    </location>
</feature>
<feature type="compositionally biased region" description="Basic and acidic residues" evidence="1">
    <location>
        <begin position="173"/>
        <end position="183"/>
    </location>
</feature>
<reference evidence="2 3" key="1">
    <citation type="journal article" date="2017" name="Gigascience">
        <title>Genome sequence of the small brown planthopper, Laodelphax striatellus.</title>
        <authorList>
            <person name="Zhu J."/>
            <person name="Jiang F."/>
            <person name="Wang X."/>
            <person name="Yang P."/>
            <person name="Bao Y."/>
            <person name="Zhao W."/>
            <person name="Wang W."/>
            <person name="Lu H."/>
            <person name="Wang Q."/>
            <person name="Cui N."/>
            <person name="Li J."/>
            <person name="Chen X."/>
            <person name="Luo L."/>
            <person name="Yu J."/>
            <person name="Kang L."/>
            <person name="Cui F."/>
        </authorList>
    </citation>
    <scope>NUCLEOTIDE SEQUENCE [LARGE SCALE GENOMIC DNA]</scope>
    <source>
        <strain evidence="2">Lst14</strain>
    </source>
</reference>
<feature type="compositionally biased region" description="Polar residues" evidence="1">
    <location>
        <begin position="1046"/>
        <end position="1056"/>
    </location>
</feature>
<gene>
    <name evidence="2" type="ORF">LSTR_LSTR010808</name>
</gene>
<feature type="compositionally biased region" description="Polar residues" evidence="1">
    <location>
        <begin position="631"/>
        <end position="647"/>
    </location>
</feature>
<feature type="region of interest" description="Disordered" evidence="1">
    <location>
        <begin position="778"/>
        <end position="820"/>
    </location>
</feature>
<dbReference type="AlphaFoldDB" id="A0A482XJA6"/>
<dbReference type="EMBL" id="QKKF02007782">
    <property type="protein sequence ID" value="RZF45852.1"/>
    <property type="molecule type" value="Genomic_DNA"/>
</dbReference>
<feature type="compositionally biased region" description="Polar residues" evidence="1">
    <location>
        <begin position="930"/>
        <end position="945"/>
    </location>
</feature>
<feature type="compositionally biased region" description="Basic residues" evidence="1">
    <location>
        <begin position="117"/>
        <end position="126"/>
    </location>
</feature>
<dbReference type="Proteomes" id="UP000291343">
    <property type="component" value="Unassembled WGS sequence"/>
</dbReference>
<feature type="compositionally biased region" description="Polar residues" evidence="1">
    <location>
        <begin position="400"/>
        <end position="418"/>
    </location>
</feature>
<dbReference type="InParanoid" id="A0A482XJA6"/>
<keyword evidence="3" id="KW-1185">Reference proteome</keyword>
<proteinExistence type="predicted"/>
<feature type="compositionally biased region" description="Polar residues" evidence="1">
    <location>
        <begin position="262"/>
        <end position="297"/>
    </location>
</feature>
<feature type="compositionally biased region" description="Basic and acidic residues" evidence="1">
    <location>
        <begin position="778"/>
        <end position="792"/>
    </location>
</feature>
<feature type="compositionally biased region" description="Low complexity" evidence="1">
    <location>
        <begin position="1"/>
        <end position="15"/>
    </location>
</feature>
<feature type="region of interest" description="Disordered" evidence="1">
    <location>
        <begin position="482"/>
        <end position="545"/>
    </location>
</feature>
<sequence>MGNSSSSHHQQQGGQRWSTHSYPRGSGTPHHGGPRVLPERVPGQRLRVTNNGAILHNGGTISGRRPSVGNLPRQRSSSQGSHHESKLSLYGSEPDLRYTGREFHHQPYSNDSPAKLRISRSRKKYKAPPAPHINGNAVDSSSPDSYQHWEMSGEGRGGGEASAPSRRLRLFKTRAETKRRGNDEATTQHSFGKGTPSPGPLQRSLSSPQFQAELLEAAERLRPVREPPVGRAAEETPPRSPELRSIENTSKLDKVERARNAFRTNFDMSHSASSNKQSRLPQGNENKPVSSAVQRTNELMEELQCRTRSKINKQTLDHRTRGEGSTGRESTPEPQMPARKTPSREKNKNKDRESSNMPSKQIAPVKTFYFGMGESPTLNEREEVDRFAASLHQRVPRPGSKSNSRPINTSGSDSLSSENADENGSHGISLQLRPILPRKQLDIPRFSPTAAWRLLSALESSPPSEEDDLVPLEERIPVPLHLVNHHPAPDKSADSGISGDDSPQHQDSTHNSQIAWTPQQDLEETSSDGGLESAPVSPESQSLPAAKFSPRFSLSLPRDDRLALYTHADKISEETAEPDSFHSLKKLKRSVSGALGRGGGGGLIKEGAGESLPLDGNWVLSRSVPNSLNNGHSSLQRWASNSTPSSPEQEEEGVLTSLVKQPSFSYLATGGHFMYLPEYSLPQKFIQQEYSPASMPLPISMSKSCEDLSRGNEKEKLSSSIMRALEKPRSRSGRKFTFQSTVRQIERRRLAEKLSREAEQKERQRLSELEAMRRVEEEFQRKREREKADIRQQLRLFSLSQGKRDQPDGADPPSPPPATQVLSEFQQNRREYRDYRQNNHRPGHHEPEVIQNPEPNHKRAMVHPQVVYQMPKSTQVYVNPHLHSNGSGVGSDNGGGGGGGGGVGGVSTPRSSSSDNYRRDFAQGALPHSLVSSDSELSQPNTRPTSRNHRSRSASPQRKISDISDRSCDAGEIRITQINVIERVAKNLDDCFKTTDEFLNASDPSDYPMQYMNNSFGTNVADEDQHYPLPENSQTEKVEGRDNGDETPSTTRFNIGSAQPFVRGKSYRPIVFNPSINKVAQTAS</sequence>
<comment type="caution">
    <text evidence="2">The sequence shown here is derived from an EMBL/GenBank/DDBJ whole genome shotgun (WGS) entry which is preliminary data.</text>
</comment>
<feature type="region of interest" description="Disordered" evidence="1">
    <location>
        <begin position="102"/>
        <end position="206"/>
    </location>
</feature>
<feature type="region of interest" description="Disordered" evidence="1">
    <location>
        <begin position="1024"/>
        <end position="1056"/>
    </location>
</feature>
<feature type="region of interest" description="Disordered" evidence="1">
    <location>
        <begin position="220"/>
        <end position="367"/>
    </location>
</feature>
<feature type="compositionally biased region" description="Basic and acidic residues" evidence="1">
    <location>
        <begin position="1034"/>
        <end position="1044"/>
    </location>
</feature>
<evidence type="ECO:0000256" key="1">
    <source>
        <dbReference type="SAM" id="MobiDB-lite"/>
    </source>
</evidence>
<evidence type="ECO:0000313" key="3">
    <source>
        <dbReference type="Proteomes" id="UP000291343"/>
    </source>
</evidence>
<feature type="compositionally biased region" description="Basic and acidic residues" evidence="1">
    <location>
        <begin position="232"/>
        <end position="259"/>
    </location>
</feature>
<feature type="region of interest" description="Disordered" evidence="1">
    <location>
        <begin position="878"/>
        <end position="965"/>
    </location>
</feature>
<feature type="compositionally biased region" description="Basic and acidic residues" evidence="1">
    <location>
        <begin position="342"/>
        <end position="354"/>
    </location>
</feature>
<protein>
    <submittedName>
        <fullName evidence="2">Uncharacterized protein</fullName>
    </submittedName>
</protein>
<feature type="region of interest" description="Disordered" evidence="1">
    <location>
        <begin position="631"/>
        <end position="655"/>
    </location>
</feature>
<feature type="compositionally biased region" description="Polar residues" evidence="1">
    <location>
        <begin position="509"/>
        <end position="520"/>
    </location>
</feature>
<name>A0A482XJA6_LAOST</name>
<evidence type="ECO:0000313" key="2">
    <source>
        <dbReference type="EMBL" id="RZF45852.1"/>
    </source>
</evidence>
<feature type="compositionally biased region" description="Gly residues" evidence="1">
    <location>
        <begin position="887"/>
        <end position="905"/>
    </location>
</feature>
<dbReference type="OrthoDB" id="5917823at2759"/>
<feature type="region of interest" description="Disordered" evidence="1">
    <location>
        <begin position="391"/>
        <end position="428"/>
    </location>
</feature>